<gene>
    <name evidence="2" type="ORF">PIB30_013959</name>
</gene>
<dbReference type="Pfam" id="PF07712">
    <property type="entry name" value="SURNod19"/>
    <property type="match status" value="1"/>
</dbReference>
<keyword evidence="1" id="KW-0732">Signal</keyword>
<proteinExistence type="predicted"/>
<evidence type="ECO:0000313" key="3">
    <source>
        <dbReference type="Proteomes" id="UP001341840"/>
    </source>
</evidence>
<reference evidence="2 3" key="1">
    <citation type="journal article" date="2023" name="Plants (Basel)">
        <title>Bridging the Gap: Combining Genomics and Transcriptomics Approaches to Understand Stylosanthes scabra, an Orphan Legume from the Brazilian Caatinga.</title>
        <authorList>
            <person name="Ferreira-Neto J.R.C."/>
            <person name="da Silva M.D."/>
            <person name="Binneck E."/>
            <person name="de Melo N.F."/>
            <person name="da Silva R.H."/>
            <person name="de Melo A.L.T.M."/>
            <person name="Pandolfi V."/>
            <person name="Bustamante F.O."/>
            <person name="Brasileiro-Vidal A.C."/>
            <person name="Benko-Iseppon A.M."/>
        </authorList>
    </citation>
    <scope>NUCLEOTIDE SEQUENCE [LARGE SCALE GENOMIC DNA]</scope>
    <source>
        <tissue evidence="2">Leaves</tissue>
    </source>
</reference>
<dbReference type="PANTHER" id="PTHR33390:SF1">
    <property type="entry name" value="STRESS UP-REGULATED NOD 19 PROTEIN"/>
    <property type="match status" value="1"/>
</dbReference>
<feature type="chain" id="PRO_5045648104" description="Stress up-regulated Nod 19 protein" evidence="1">
    <location>
        <begin position="27"/>
        <end position="423"/>
    </location>
</feature>
<dbReference type="Proteomes" id="UP001341840">
    <property type="component" value="Unassembled WGS sequence"/>
</dbReference>
<keyword evidence="3" id="KW-1185">Reference proteome</keyword>
<evidence type="ECO:0008006" key="4">
    <source>
        <dbReference type="Google" id="ProtNLM"/>
    </source>
</evidence>
<evidence type="ECO:0000256" key="1">
    <source>
        <dbReference type="SAM" id="SignalP"/>
    </source>
</evidence>
<name>A0ABU6X4S7_9FABA</name>
<feature type="signal peptide" evidence="1">
    <location>
        <begin position="1"/>
        <end position="26"/>
    </location>
</feature>
<dbReference type="InterPro" id="IPR011692">
    <property type="entry name" value="Stress_up-reg_Nod19"/>
</dbReference>
<dbReference type="PANTHER" id="PTHR33390">
    <property type="entry name" value="STRESS UP-REGULATED NOD 19 PROTEIN"/>
    <property type="match status" value="1"/>
</dbReference>
<sequence>MSFASEDMAISLAIVLLLVLSTPCSSWKTQNKIKTAVYHSPMIELMPGSVFYKYYYDIDFPRGHVALKSFNAELVDESGNPVPLYETYLHHWVVVRYHQPKSELGSNSIVESQIDVINSGICQQNVLGQYFGLGSETRGTATDIPDPFGIEVGNPADIPEGYEEKWKLNVHAIDTRGVVDKTGCTECRCDLYNVTVNEKGKPLSPGYAGGMHCCYDQTLCRLKTGFKGPKRSLYMRYVVKWIDWDEFVVPLKIYILDVTDTLKISDTSLTDSPNHDCQIEYDVDPCKTNPNNGNGCVHVKRTSLPFQKGGYVIYAVAHQHAGGIGSTLYGEEGRVICTSMANYGSGDNAGNESGYIVGTSTCYPKPGSVKIINGEKLTLEFNYSNNIRHTGVMGLFYLLVAEQLPHEHYLTHFSPSPSPSSGI</sequence>
<dbReference type="EMBL" id="JASCZI010211485">
    <property type="protein sequence ID" value="MED6192862.1"/>
    <property type="molecule type" value="Genomic_DNA"/>
</dbReference>
<organism evidence="2 3">
    <name type="scientific">Stylosanthes scabra</name>
    <dbReference type="NCBI Taxonomy" id="79078"/>
    <lineage>
        <taxon>Eukaryota</taxon>
        <taxon>Viridiplantae</taxon>
        <taxon>Streptophyta</taxon>
        <taxon>Embryophyta</taxon>
        <taxon>Tracheophyta</taxon>
        <taxon>Spermatophyta</taxon>
        <taxon>Magnoliopsida</taxon>
        <taxon>eudicotyledons</taxon>
        <taxon>Gunneridae</taxon>
        <taxon>Pentapetalae</taxon>
        <taxon>rosids</taxon>
        <taxon>fabids</taxon>
        <taxon>Fabales</taxon>
        <taxon>Fabaceae</taxon>
        <taxon>Papilionoideae</taxon>
        <taxon>50 kb inversion clade</taxon>
        <taxon>dalbergioids sensu lato</taxon>
        <taxon>Dalbergieae</taxon>
        <taxon>Pterocarpus clade</taxon>
        <taxon>Stylosanthes</taxon>
    </lineage>
</organism>
<comment type="caution">
    <text evidence="2">The sequence shown here is derived from an EMBL/GenBank/DDBJ whole genome shotgun (WGS) entry which is preliminary data.</text>
</comment>
<accession>A0ABU6X4S7</accession>
<evidence type="ECO:0000313" key="2">
    <source>
        <dbReference type="EMBL" id="MED6192862.1"/>
    </source>
</evidence>
<protein>
    <recommendedName>
        <fullName evidence="4">Stress up-regulated Nod 19 protein</fullName>
    </recommendedName>
</protein>